<keyword evidence="1" id="KW-1133">Transmembrane helix</keyword>
<dbReference type="InterPro" id="IPR021941">
    <property type="entry name" value="DUF3556_TM"/>
</dbReference>
<feature type="transmembrane region" description="Helical" evidence="1">
    <location>
        <begin position="148"/>
        <end position="168"/>
    </location>
</feature>
<dbReference type="Proteomes" id="UP000466445">
    <property type="component" value="Chromosome"/>
</dbReference>
<organism evidence="2 3">
    <name type="scientific">Mycolicibacterium sarraceniae</name>
    <dbReference type="NCBI Taxonomy" id="1534348"/>
    <lineage>
        <taxon>Bacteria</taxon>
        <taxon>Bacillati</taxon>
        <taxon>Actinomycetota</taxon>
        <taxon>Actinomycetes</taxon>
        <taxon>Mycobacteriales</taxon>
        <taxon>Mycobacteriaceae</taxon>
        <taxon>Mycolicibacterium</taxon>
    </lineage>
</organism>
<feature type="transmembrane region" description="Helical" evidence="1">
    <location>
        <begin position="51"/>
        <end position="76"/>
    </location>
</feature>
<feature type="transmembrane region" description="Helical" evidence="1">
    <location>
        <begin position="180"/>
        <end position="201"/>
    </location>
</feature>
<dbReference type="EMBL" id="AP022595">
    <property type="protein sequence ID" value="BBY58671.1"/>
    <property type="molecule type" value="Genomic_DNA"/>
</dbReference>
<evidence type="ECO:0000256" key="1">
    <source>
        <dbReference type="SAM" id="Phobius"/>
    </source>
</evidence>
<keyword evidence="1" id="KW-0472">Membrane</keyword>
<keyword evidence="3" id="KW-1185">Reference proteome</keyword>
<protein>
    <recommendedName>
        <fullName evidence="4">DUF3556 domain-containing protein</fullName>
    </recommendedName>
</protein>
<name>A0A7I7SQI6_9MYCO</name>
<evidence type="ECO:0000313" key="2">
    <source>
        <dbReference type="EMBL" id="BBY58671.1"/>
    </source>
</evidence>
<feature type="transmembrane region" description="Helical" evidence="1">
    <location>
        <begin position="221"/>
        <end position="245"/>
    </location>
</feature>
<sequence length="592" mass="65255">MGFIKPDLPSVDPTTFLQQPLMERVRILGADWAENGFGSPKMVHCIYLLKVFGLYAIGGITIATLTSGLPAFWHVAQWWNQPIVYQKAILWTVLVEVIGIGGSWGPLAGKVKPMTGGIWFWARMGTIRLRPWTWVPLTSGSRRTAVDVLLYLALLASIVVALVMPGAQSDSLSAAVPGNATGVVAPALLAAPIVLLIIIGLRDKIVFLGARGEQYLPALTFFAVLPFVDMIIACKILIVVVWVGAGFSKFGKHFSNVIPPMISNSPAVPFTWIKRLHYRDFPHDMKPSRVATVMAHVGGTFVEIAAPLVLLLSTTQWLTVAAVALMVCFHLFIVSTFPLAVPLEWNILFCYATVFLFLGFPAWHGYAPWNMSPPWLALVILAALLFFPVLGNIRPDKISFLPSMRQYAGNWASALWTFTPGAEEKLNRVTRSATNQIDQFEGAGYEIPWNEIVLQKTIAWRSLHSQGRGLFSVLLRNLPDIESRTVREAEFLCNSIIGFNFGEGHFHNEDMIAAVQDEAQFLPGECVIAWVESEAFGSGVQHYKLIDAALGVIERGTWRVADAVEAQPWLPDGPIATHVDWVRPGRGHGART</sequence>
<feature type="transmembrane region" description="Helical" evidence="1">
    <location>
        <begin position="375"/>
        <end position="393"/>
    </location>
</feature>
<evidence type="ECO:0008006" key="4">
    <source>
        <dbReference type="Google" id="ProtNLM"/>
    </source>
</evidence>
<reference evidence="2 3" key="1">
    <citation type="journal article" date="2019" name="Emerg. Microbes Infect.">
        <title>Comprehensive subspecies identification of 175 nontuberculous mycobacteria species based on 7547 genomic profiles.</title>
        <authorList>
            <person name="Matsumoto Y."/>
            <person name="Kinjo T."/>
            <person name="Motooka D."/>
            <person name="Nabeya D."/>
            <person name="Jung N."/>
            <person name="Uechi K."/>
            <person name="Horii T."/>
            <person name="Iida T."/>
            <person name="Fujita J."/>
            <person name="Nakamura S."/>
        </authorList>
    </citation>
    <scope>NUCLEOTIDE SEQUENCE [LARGE SCALE GENOMIC DNA]</scope>
    <source>
        <strain evidence="2 3">JCM 30395</strain>
    </source>
</reference>
<dbReference type="Pfam" id="PF12077">
    <property type="entry name" value="DUF3556"/>
    <property type="match status" value="1"/>
</dbReference>
<dbReference type="AlphaFoldDB" id="A0A7I7SQI6"/>
<keyword evidence="1" id="KW-0812">Transmembrane</keyword>
<gene>
    <name evidence="2" type="ORF">MSAR_18070</name>
</gene>
<feature type="transmembrane region" description="Helical" evidence="1">
    <location>
        <begin position="293"/>
        <end position="312"/>
    </location>
</feature>
<feature type="transmembrane region" description="Helical" evidence="1">
    <location>
        <begin position="318"/>
        <end position="341"/>
    </location>
</feature>
<feature type="transmembrane region" description="Helical" evidence="1">
    <location>
        <begin position="348"/>
        <end position="369"/>
    </location>
</feature>
<dbReference type="RefSeq" id="WP_163696307.1">
    <property type="nucleotide sequence ID" value="NZ_AP022595.1"/>
</dbReference>
<evidence type="ECO:0000313" key="3">
    <source>
        <dbReference type="Proteomes" id="UP000466445"/>
    </source>
</evidence>
<proteinExistence type="predicted"/>
<feature type="transmembrane region" description="Helical" evidence="1">
    <location>
        <begin position="88"/>
        <end position="107"/>
    </location>
</feature>
<dbReference type="KEGG" id="msar:MSAR_18070"/>
<accession>A0A7I7SQI6</accession>